<gene>
    <name evidence="1" type="ORF">FB45DRAFT_1009906</name>
</gene>
<dbReference type="Gene3D" id="3.80.10.10">
    <property type="entry name" value="Ribonuclease Inhibitor"/>
    <property type="match status" value="1"/>
</dbReference>
<name>A0AAD7FC79_9AGAR</name>
<evidence type="ECO:0000313" key="2">
    <source>
        <dbReference type="Proteomes" id="UP001221142"/>
    </source>
</evidence>
<dbReference type="AlphaFoldDB" id="A0AAD7FC79"/>
<dbReference type="Proteomes" id="UP001221142">
    <property type="component" value="Unassembled WGS sequence"/>
</dbReference>
<sequence length="490" mass="54828">MAIASMRDSASSDERTWNALSVPHYGSPAAFMSPRTRNSNILISIRGTIATIHALPFELLSKIMVLALYSQYHDTSCSDVFYLCAVCSRWRDVAIPTPLLWAQVALPLTLHGGASSITNLFLERSALRPVHINVGNAFWDPKKPADFRPALASVGGAADRWESLAVWRIDFPQADSDIIDPLTYVPAGRLASLKKLSLTLLNREIVDHPNQAVFISAPYLCDVTLDMRDAFEIIPMPWEQLTRLEVKCSSPQACLDALVQCVNVVAAKVSTEQWLSGVAAKPATNLVKMETLEIRVVGEEWDAEDFGPFLRQLNLPELKSLSLDCLSFEDRASPLLSTALQIFLAEGSPKLEQLALRDCISPSDIPQLLAHTPSLVRFRFQDGQLYSIDDEFFDVLQYSSTDQTRQLVPKLERLEIAELYPTFTELAVVNLVQSRKACVKLEWSEELEWSETYQFEEFREILEVEVDVDYSNSAGGVDMVILRPKDMKGN</sequence>
<protein>
    <recommendedName>
        <fullName evidence="3">F-box domain-containing protein</fullName>
    </recommendedName>
</protein>
<organism evidence="1 2">
    <name type="scientific">Roridomyces roridus</name>
    <dbReference type="NCBI Taxonomy" id="1738132"/>
    <lineage>
        <taxon>Eukaryota</taxon>
        <taxon>Fungi</taxon>
        <taxon>Dikarya</taxon>
        <taxon>Basidiomycota</taxon>
        <taxon>Agaricomycotina</taxon>
        <taxon>Agaricomycetes</taxon>
        <taxon>Agaricomycetidae</taxon>
        <taxon>Agaricales</taxon>
        <taxon>Marasmiineae</taxon>
        <taxon>Mycenaceae</taxon>
        <taxon>Roridomyces</taxon>
    </lineage>
</organism>
<dbReference type="InterPro" id="IPR032675">
    <property type="entry name" value="LRR_dom_sf"/>
</dbReference>
<keyword evidence="2" id="KW-1185">Reference proteome</keyword>
<evidence type="ECO:0008006" key="3">
    <source>
        <dbReference type="Google" id="ProtNLM"/>
    </source>
</evidence>
<proteinExistence type="predicted"/>
<accession>A0AAD7FC79</accession>
<dbReference type="SUPFAM" id="SSF52047">
    <property type="entry name" value="RNI-like"/>
    <property type="match status" value="1"/>
</dbReference>
<comment type="caution">
    <text evidence="1">The sequence shown here is derived from an EMBL/GenBank/DDBJ whole genome shotgun (WGS) entry which is preliminary data.</text>
</comment>
<reference evidence="1" key="1">
    <citation type="submission" date="2023-03" db="EMBL/GenBank/DDBJ databases">
        <title>Massive genome expansion in bonnet fungi (Mycena s.s.) driven by repeated elements and novel gene families across ecological guilds.</title>
        <authorList>
            <consortium name="Lawrence Berkeley National Laboratory"/>
            <person name="Harder C.B."/>
            <person name="Miyauchi S."/>
            <person name="Viragh M."/>
            <person name="Kuo A."/>
            <person name="Thoen E."/>
            <person name="Andreopoulos B."/>
            <person name="Lu D."/>
            <person name="Skrede I."/>
            <person name="Drula E."/>
            <person name="Henrissat B."/>
            <person name="Morin E."/>
            <person name="Kohler A."/>
            <person name="Barry K."/>
            <person name="LaButti K."/>
            <person name="Morin E."/>
            <person name="Salamov A."/>
            <person name="Lipzen A."/>
            <person name="Mereny Z."/>
            <person name="Hegedus B."/>
            <person name="Baldrian P."/>
            <person name="Stursova M."/>
            <person name="Weitz H."/>
            <person name="Taylor A."/>
            <person name="Grigoriev I.V."/>
            <person name="Nagy L.G."/>
            <person name="Martin F."/>
            <person name="Kauserud H."/>
        </authorList>
    </citation>
    <scope>NUCLEOTIDE SEQUENCE</scope>
    <source>
        <strain evidence="1">9284</strain>
    </source>
</reference>
<evidence type="ECO:0000313" key="1">
    <source>
        <dbReference type="EMBL" id="KAJ7610343.1"/>
    </source>
</evidence>
<dbReference type="EMBL" id="JARKIF010000035">
    <property type="protein sequence ID" value="KAJ7610343.1"/>
    <property type="molecule type" value="Genomic_DNA"/>
</dbReference>